<evidence type="ECO:0000259" key="2">
    <source>
        <dbReference type="Pfam" id="PF00582"/>
    </source>
</evidence>
<dbReference type="InterPro" id="IPR006016">
    <property type="entry name" value="UspA"/>
</dbReference>
<comment type="caution">
    <text evidence="3">The sequence shown here is derived from an EMBL/GenBank/DDBJ whole genome shotgun (WGS) entry which is preliminary data.</text>
</comment>
<dbReference type="InterPro" id="IPR014729">
    <property type="entry name" value="Rossmann-like_a/b/a_fold"/>
</dbReference>
<dbReference type="RefSeq" id="WP_341419581.1">
    <property type="nucleotide sequence ID" value="NZ_JBBPCC010000030.1"/>
</dbReference>
<dbReference type="InterPro" id="IPR006015">
    <property type="entry name" value="Universal_stress_UspA"/>
</dbReference>
<feature type="domain" description="UspA" evidence="2">
    <location>
        <begin position="3"/>
        <end position="145"/>
    </location>
</feature>
<proteinExistence type="inferred from homology"/>
<dbReference type="EMBL" id="JBBPCC010000030">
    <property type="protein sequence ID" value="MEK8132448.1"/>
    <property type="molecule type" value="Genomic_DNA"/>
</dbReference>
<gene>
    <name evidence="3" type="ORF">WMW72_31590</name>
</gene>
<dbReference type="Proteomes" id="UP001469365">
    <property type="component" value="Unassembled WGS sequence"/>
</dbReference>
<dbReference type="PANTHER" id="PTHR46268">
    <property type="entry name" value="STRESS RESPONSE PROTEIN NHAX"/>
    <property type="match status" value="1"/>
</dbReference>
<evidence type="ECO:0000313" key="3">
    <source>
        <dbReference type="EMBL" id="MEK8132448.1"/>
    </source>
</evidence>
<dbReference type="SUPFAM" id="SSF52402">
    <property type="entry name" value="Adenine nucleotide alpha hydrolases-like"/>
    <property type="match status" value="1"/>
</dbReference>
<dbReference type="Gene3D" id="3.40.50.620">
    <property type="entry name" value="HUPs"/>
    <property type="match status" value="1"/>
</dbReference>
<dbReference type="CDD" id="cd00293">
    <property type="entry name" value="USP-like"/>
    <property type="match status" value="1"/>
</dbReference>
<evidence type="ECO:0000313" key="4">
    <source>
        <dbReference type="Proteomes" id="UP001469365"/>
    </source>
</evidence>
<accession>A0ABU9DXH0</accession>
<dbReference type="PRINTS" id="PR01438">
    <property type="entry name" value="UNVRSLSTRESS"/>
</dbReference>
<protein>
    <submittedName>
        <fullName evidence="3">Universal stress protein</fullName>
    </submittedName>
</protein>
<reference evidence="3 4" key="1">
    <citation type="submission" date="2024-04" db="EMBL/GenBank/DDBJ databases">
        <title>draft genome sequnece of Paenibacillus filicis.</title>
        <authorList>
            <person name="Kim D.-U."/>
        </authorList>
    </citation>
    <scope>NUCLEOTIDE SEQUENCE [LARGE SCALE GENOMIC DNA]</scope>
    <source>
        <strain evidence="3 4">KACC14197</strain>
    </source>
</reference>
<evidence type="ECO:0000256" key="1">
    <source>
        <dbReference type="ARBA" id="ARBA00008791"/>
    </source>
</evidence>
<sequence length="145" mass="15430">MLYTNILVAYDGSEISERALEAGARLAALSPDAKLQVIHVFYWPTLVVGEAFVAASPSAAKEEYEYTVALEQRAKAHASEFGALNVEVTTQQGSPAKVILEHAEESGADVIVIGSRGLSGLSEFVLGSVSHNVVQHARIPVLVVK</sequence>
<name>A0ABU9DXH0_9BACL</name>
<dbReference type="Pfam" id="PF00582">
    <property type="entry name" value="Usp"/>
    <property type="match status" value="1"/>
</dbReference>
<comment type="similarity">
    <text evidence="1">Belongs to the universal stress protein A family.</text>
</comment>
<keyword evidence="4" id="KW-1185">Reference proteome</keyword>
<organism evidence="3 4">
    <name type="scientific">Paenibacillus filicis</name>
    <dbReference type="NCBI Taxonomy" id="669464"/>
    <lineage>
        <taxon>Bacteria</taxon>
        <taxon>Bacillati</taxon>
        <taxon>Bacillota</taxon>
        <taxon>Bacilli</taxon>
        <taxon>Bacillales</taxon>
        <taxon>Paenibacillaceae</taxon>
        <taxon>Paenibacillus</taxon>
    </lineage>
</organism>
<dbReference type="PANTHER" id="PTHR46268:SF6">
    <property type="entry name" value="UNIVERSAL STRESS PROTEIN UP12"/>
    <property type="match status" value="1"/>
</dbReference>